<organism evidence="8 9">
    <name type="scientific">Galdieria yellowstonensis</name>
    <dbReference type="NCBI Taxonomy" id="3028027"/>
    <lineage>
        <taxon>Eukaryota</taxon>
        <taxon>Rhodophyta</taxon>
        <taxon>Bangiophyceae</taxon>
        <taxon>Galdieriales</taxon>
        <taxon>Galdieriaceae</taxon>
        <taxon>Galdieria</taxon>
    </lineage>
</organism>
<dbReference type="GO" id="GO:0008270">
    <property type="term" value="F:zinc ion binding"/>
    <property type="evidence" value="ECO:0007669"/>
    <property type="project" value="UniProtKB-KW"/>
</dbReference>
<dbReference type="PANTHER" id="PTHR13173">
    <property type="entry name" value="WW DOMAIN BINDING PROTEIN 4"/>
    <property type="match status" value="1"/>
</dbReference>
<gene>
    <name evidence="8" type="ORF">GAYE_SCF26G4547</name>
</gene>
<dbReference type="SMART" id="SM00451">
    <property type="entry name" value="ZnF_U1"/>
    <property type="match status" value="1"/>
</dbReference>
<dbReference type="PANTHER" id="PTHR13173:SF10">
    <property type="entry name" value="WW DOMAIN-BINDING PROTEIN 4"/>
    <property type="match status" value="1"/>
</dbReference>
<dbReference type="GO" id="GO:0071011">
    <property type="term" value="C:precatalytic spliceosome"/>
    <property type="evidence" value="ECO:0007669"/>
    <property type="project" value="TreeGrafter"/>
</dbReference>
<evidence type="ECO:0000256" key="2">
    <source>
        <dbReference type="ARBA" id="ARBA00022723"/>
    </source>
</evidence>
<feature type="domain" description="Matrin-type" evidence="7">
    <location>
        <begin position="11"/>
        <end position="42"/>
    </location>
</feature>
<evidence type="ECO:0000256" key="3">
    <source>
        <dbReference type="ARBA" id="ARBA00022771"/>
    </source>
</evidence>
<reference evidence="8 9" key="1">
    <citation type="submission" date="2022-07" db="EMBL/GenBank/DDBJ databases">
        <title>Genome-wide signatures of adaptation to extreme environments.</title>
        <authorList>
            <person name="Cho C.H."/>
            <person name="Yoon H.S."/>
        </authorList>
    </citation>
    <scope>NUCLEOTIDE SEQUENCE [LARGE SCALE GENOMIC DNA]</scope>
    <source>
        <strain evidence="8 9">108.79 E11</strain>
    </source>
</reference>
<dbReference type="EMBL" id="JANCYU010000042">
    <property type="protein sequence ID" value="KAK4526631.1"/>
    <property type="molecule type" value="Genomic_DNA"/>
</dbReference>
<dbReference type="Pfam" id="PF06220">
    <property type="entry name" value="zf-U1"/>
    <property type="match status" value="1"/>
</dbReference>
<feature type="region of interest" description="Disordered" evidence="6">
    <location>
        <begin position="95"/>
        <end position="125"/>
    </location>
</feature>
<dbReference type="InterPro" id="IPR040023">
    <property type="entry name" value="WBP4"/>
</dbReference>
<evidence type="ECO:0000256" key="1">
    <source>
        <dbReference type="ARBA" id="ARBA00004123"/>
    </source>
</evidence>
<dbReference type="InterPro" id="IPR003604">
    <property type="entry name" value="Matrin/U1-like-C_Znf_C2H2"/>
</dbReference>
<protein>
    <recommendedName>
        <fullName evidence="7">Matrin-type domain-containing protein</fullName>
    </recommendedName>
</protein>
<dbReference type="AlphaFoldDB" id="A0AAV9IHB5"/>
<name>A0AAV9IHB5_9RHOD</name>
<comment type="subcellular location">
    <subcellularLocation>
        <location evidence="1">Nucleus</location>
    </subcellularLocation>
</comment>
<proteinExistence type="predicted"/>
<accession>A0AAV9IHB5</accession>
<evidence type="ECO:0000313" key="9">
    <source>
        <dbReference type="Proteomes" id="UP001300502"/>
    </source>
</evidence>
<keyword evidence="9" id="KW-1185">Reference proteome</keyword>
<evidence type="ECO:0000256" key="6">
    <source>
        <dbReference type="SAM" id="MobiDB-lite"/>
    </source>
</evidence>
<dbReference type="InterPro" id="IPR013085">
    <property type="entry name" value="U1-CZ_Znf_C2H2"/>
</dbReference>
<dbReference type="PROSITE" id="PS50171">
    <property type="entry name" value="ZF_MATRIN"/>
    <property type="match status" value="1"/>
</dbReference>
<dbReference type="Gene3D" id="3.30.160.60">
    <property type="entry name" value="Classic Zinc Finger"/>
    <property type="match status" value="1"/>
</dbReference>
<keyword evidence="5" id="KW-0539">Nucleus</keyword>
<dbReference type="InterPro" id="IPR036236">
    <property type="entry name" value="Znf_C2H2_sf"/>
</dbReference>
<sequence length="188" mass="21586">MTDYWVSQQRHYCKYCNTWIANNKVQMQQHESGLRHKHNVENYLRRSHRENEAKKKETIQVEKELRRIDAAARLSMYGTGKSSPVGPSSAEARVGVATQRGTASSGARKSQQTCEQQPSSASKGIQVLGQSDEFGGYYDSYGGYYDSYGGYYDRNGHYFIYDYQNQHWQYVGWYGNNNTNTITPTNSK</sequence>
<keyword evidence="2" id="KW-0479">Metal-binding</keyword>
<evidence type="ECO:0000256" key="5">
    <source>
        <dbReference type="ARBA" id="ARBA00023242"/>
    </source>
</evidence>
<comment type="caution">
    <text evidence="8">The sequence shown here is derived from an EMBL/GenBank/DDBJ whole genome shotgun (WGS) entry which is preliminary data.</text>
</comment>
<keyword evidence="4" id="KW-0862">Zinc</keyword>
<dbReference type="GO" id="GO:0000398">
    <property type="term" value="P:mRNA splicing, via spliceosome"/>
    <property type="evidence" value="ECO:0007669"/>
    <property type="project" value="InterPro"/>
</dbReference>
<evidence type="ECO:0000313" key="8">
    <source>
        <dbReference type="EMBL" id="KAK4526631.1"/>
    </source>
</evidence>
<dbReference type="Proteomes" id="UP001300502">
    <property type="component" value="Unassembled WGS sequence"/>
</dbReference>
<keyword evidence="3" id="KW-0863">Zinc-finger</keyword>
<dbReference type="SUPFAM" id="SSF57667">
    <property type="entry name" value="beta-beta-alpha zinc fingers"/>
    <property type="match status" value="1"/>
</dbReference>
<evidence type="ECO:0000256" key="4">
    <source>
        <dbReference type="ARBA" id="ARBA00022833"/>
    </source>
</evidence>
<feature type="compositionally biased region" description="Polar residues" evidence="6">
    <location>
        <begin position="99"/>
        <end position="123"/>
    </location>
</feature>
<dbReference type="GO" id="GO:0003723">
    <property type="term" value="F:RNA binding"/>
    <property type="evidence" value="ECO:0007669"/>
    <property type="project" value="TreeGrafter"/>
</dbReference>
<evidence type="ECO:0000259" key="7">
    <source>
        <dbReference type="PROSITE" id="PS50171"/>
    </source>
</evidence>
<dbReference type="InterPro" id="IPR000690">
    <property type="entry name" value="Matrin/U1-C_Znf_C2H2"/>
</dbReference>